<feature type="transmembrane region" description="Helical" evidence="1">
    <location>
        <begin position="53"/>
        <end position="79"/>
    </location>
</feature>
<keyword evidence="3" id="KW-1185">Reference proteome</keyword>
<evidence type="ECO:0000313" key="2">
    <source>
        <dbReference type="EMBL" id="GJT61753.1"/>
    </source>
</evidence>
<dbReference type="Proteomes" id="UP001151760">
    <property type="component" value="Unassembled WGS sequence"/>
</dbReference>
<gene>
    <name evidence="2" type="ORF">Tco_1005286</name>
</gene>
<reference evidence="2" key="2">
    <citation type="submission" date="2022-01" db="EMBL/GenBank/DDBJ databases">
        <authorList>
            <person name="Yamashiro T."/>
            <person name="Shiraishi A."/>
            <person name="Satake H."/>
            <person name="Nakayama K."/>
        </authorList>
    </citation>
    <scope>NUCLEOTIDE SEQUENCE</scope>
</reference>
<protein>
    <submittedName>
        <fullName evidence="2">Uncharacterized protein</fullName>
    </submittedName>
</protein>
<evidence type="ECO:0000313" key="3">
    <source>
        <dbReference type="Proteomes" id="UP001151760"/>
    </source>
</evidence>
<dbReference type="EMBL" id="BQNB010017315">
    <property type="protein sequence ID" value="GJT61753.1"/>
    <property type="molecule type" value="Genomic_DNA"/>
</dbReference>
<name>A0ABQ5FEU2_9ASTR</name>
<organism evidence="2 3">
    <name type="scientific">Tanacetum coccineum</name>
    <dbReference type="NCBI Taxonomy" id="301880"/>
    <lineage>
        <taxon>Eukaryota</taxon>
        <taxon>Viridiplantae</taxon>
        <taxon>Streptophyta</taxon>
        <taxon>Embryophyta</taxon>
        <taxon>Tracheophyta</taxon>
        <taxon>Spermatophyta</taxon>
        <taxon>Magnoliopsida</taxon>
        <taxon>eudicotyledons</taxon>
        <taxon>Gunneridae</taxon>
        <taxon>Pentapetalae</taxon>
        <taxon>asterids</taxon>
        <taxon>campanulids</taxon>
        <taxon>Asterales</taxon>
        <taxon>Asteraceae</taxon>
        <taxon>Asteroideae</taxon>
        <taxon>Anthemideae</taxon>
        <taxon>Anthemidinae</taxon>
        <taxon>Tanacetum</taxon>
    </lineage>
</organism>
<comment type="caution">
    <text evidence="2">The sequence shown here is derived from an EMBL/GenBank/DDBJ whole genome shotgun (WGS) entry which is preliminary data.</text>
</comment>
<keyword evidence="1" id="KW-0812">Transmembrane</keyword>
<proteinExistence type="predicted"/>
<sequence length="192" mass="21170">MKRTECSRKRNISTTGVVFAATVGRITFVDACLTLCDYRMFSNLISPLWAVKALLRLCVYNSGTMIGCWIMVGTVDLYLGRAARRRACIHGRSHALLSRPAISNLCPAFSLRPIDICIESFSIRSTIKVYPNAIPAHPSNPSQLALGLSDSGVYVIVPLESDKEWRSDPLSETVDNSYADVGYAYKKTNTKG</sequence>
<accession>A0ABQ5FEU2</accession>
<reference evidence="2" key="1">
    <citation type="journal article" date="2022" name="Int. J. Mol. Sci.">
        <title>Draft Genome of Tanacetum Coccineum: Genomic Comparison of Closely Related Tanacetum-Family Plants.</title>
        <authorList>
            <person name="Yamashiro T."/>
            <person name="Shiraishi A."/>
            <person name="Nakayama K."/>
            <person name="Satake H."/>
        </authorList>
    </citation>
    <scope>NUCLEOTIDE SEQUENCE</scope>
</reference>
<keyword evidence="1" id="KW-1133">Transmembrane helix</keyword>
<feature type="transmembrane region" description="Helical" evidence="1">
    <location>
        <begin position="12"/>
        <end position="41"/>
    </location>
</feature>
<keyword evidence="1" id="KW-0472">Membrane</keyword>
<evidence type="ECO:0000256" key="1">
    <source>
        <dbReference type="SAM" id="Phobius"/>
    </source>
</evidence>